<sequence>MEKLTYQPPKPSRIMKLFWKAAGGDAYILSQATYSDQIKYFCLGGIVVATAIMAGLSGGYAFYVIFRPKDITENRYVEKLAETTANSIDTVSTAIQEVTHYPTLAIAIIFGVVWGLIIYNIDRFIVTSTGKGDGTEAITWGELKGALPRIIMGCIIAISISKPLEIRILKGEIDRHLSSIQKDFITNEIEKVRKTDKVILTQLDEDISSYVKRKDNYQEDYDRLQEQIEFQIANGGCKGKCEEFKRQQSKIQEKIDEIKEDGNYLSLINQRKSLFSKENSELETITKEAKLLDGLAIRVTLAEEHYPAVSLFLTLLFLAIELTPIFFKLMLIKSPYDYLSDNYKQLELAENGIYIDEDYYEDKEGIQRELVRYLAAEKLIEEQREFHDAQLRITKHAISKFEEREKKKIDENPDEYISYSSNA</sequence>
<keyword evidence="1" id="KW-0175">Coiled coil</keyword>
<dbReference type="Pfam" id="PF14362">
    <property type="entry name" value="DUF4407"/>
    <property type="match status" value="2"/>
</dbReference>
<feature type="coiled-coil region" evidence="1">
    <location>
        <begin position="200"/>
        <end position="261"/>
    </location>
</feature>
<keyword evidence="2" id="KW-0472">Membrane</keyword>
<proteinExistence type="predicted"/>
<dbReference type="InterPro" id="IPR025519">
    <property type="entry name" value="DUF4407"/>
</dbReference>
<dbReference type="OrthoDB" id="594406at2"/>
<keyword evidence="2" id="KW-1133">Transmembrane helix</keyword>
<evidence type="ECO:0000256" key="1">
    <source>
        <dbReference type="SAM" id="Coils"/>
    </source>
</evidence>
<organism evidence="3 4">
    <name type="scientific">Cellulophaga tyrosinoxydans</name>
    <dbReference type="NCBI Taxonomy" id="504486"/>
    <lineage>
        <taxon>Bacteria</taxon>
        <taxon>Pseudomonadati</taxon>
        <taxon>Bacteroidota</taxon>
        <taxon>Flavobacteriia</taxon>
        <taxon>Flavobacteriales</taxon>
        <taxon>Flavobacteriaceae</taxon>
        <taxon>Cellulophaga</taxon>
    </lineage>
</organism>
<feature type="transmembrane region" description="Helical" evidence="2">
    <location>
        <begin position="101"/>
        <end position="121"/>
    </location>
</feature>
<evidence type="ECO:0008006" key="5">
    <source>
        <dbReference type="Google" id="ProtNLM"/>
    </source>
</evidence>
<gene>
    <name evidence="3" type="ORF">SAMN05660703_1669</name>
</gene>
<evidence type="ECO:0000313" key="4">
    <source>
        <dbReference type="Proteomes" id="UP000192360"/>
    </source>
</evidence>
<feature type="transmembrane region" description="Helical" evidence="2">
    <location>
        <begin position="308"/>
        <end position="327"/>
    </location>
</feature>
<accession>A0A1W1ZZA3</accession>
<dbReference type="RefSeq" id="WP_084061026.1">
    <property type="nucleotide sequence ID" value="NZ_FWXO01000002.1"/>
</dbReference>
<dbReference type="EMBL" id="FWXO01000002">
    <property type="protein sequence ID" value="SMC53724.1"/>
    <property type="molecule type" value="Genomic_DNA"/>
</dbReference>
<dbReference type="Proteomes" id="UP000192360">
    <property type="component" value="Unassembled WGS sequence"/>
</dbReference>
<evidence type="ECO:0000313" key="3">
    <source>
        <dbReference type="EMBL" id="SMC53724.1"/>
    </source>
</evidence>
<feature type="transmembrane region" description="Helical" evidence="2">
    <location>
        <begin position="40"/>
        <end position="66"/>
    </location>
</feature>
<reference evidence="3 4" key="1">
    <citation type="submission" date="2017-04" db="EMBL/GenBank/DDBJ databases">
        <authorList>
            <person name="Afonso C.L."/>
            <person name="Miller P.J."/>
            <person name="Scott M.A."/>
            <person name="Spackman E."/>
            <person name="Goraichik I."/>
            <person name="Dimitrov K.M."/>
            <person name="Suarez D.L."/>
            <person name="Swayne D.E."/>
        </authorList>
    </citation>
    <scope>NUCLEOTIDE SEQUENCE [LARGE SCALE GENOMIC DNA]</scope>
    <source>
        <strain evidence="3 4">DSM 21164</strain>
    </source>
</reference>
<dbReference type="STRING" id="504486.SAMN05660703_1669"/>
<protein>
    <recommendedName>
        <fullName evidence="5">DUF4407 domain-containing protein</fullName>
    </recommendedName>
</protein>
<keyword evidence="4" id="KW-1185">Reference proteome</keyword>
<dbReference type="AlphaFoldDB" id="A0A1W1ZZA3"/>
<name>A0A1W1ZZA3_9FLAO</name>
<keyword evidence="2" id="KW-0812">Transmembrane</keyword>
<evidence type="ECO:0000256" key="2">
    <source>
        <dbReference type="SAM" id="Phobius"/>
    </source>
</evidence>